<proteinExistence type="predicted"/>
<sequence length="69" mass="8255">MVTQEAMDDFDEADCLCQGKAIPKEKWIDFMQRVFDEKTQLWKWKTVLRYHKDCPIHGIHIKDDECPEA</sequence>
<keyword evidence="2" id="KW-1185">Reference proteome</keyword>
<protein>
    <submittedName>
        <fullName evidence="1">Uncharacterized protein</fullName>
    </submittedName>
</protein>
<gene>
    <name evidence="1" type="ORF">LAV_00077</name>
</gene>
<evidence type="ECO:0000313" key="2">
    <source>
        <dbReference type="Proteomes" id="UP000223906"/>
    </source>
</evidence>
<reference evidence="1 2" key="1">
    <citation type="submission" date="2017-02" db="EMBL/GenBank/DDBJ databases">
        <title>The first characterized phage against a member of the ecologically important #sphingomonads reveals high dissimilarity against all other known phages.</title>
        <authorList>
            <person name="Nielsen T.K."/>
            <person name="Carstens A.B."/>
            <person name="Kot W."/>
            <person name="Lametsch R."/>
            <person name="Neve H."/>
            <person name="Hansen L.H."/>
        </authorList>
    </citation>
    <scope>NUCLEOTIDE SEQUENCE [LARGE SCALE GENOMIC DNA]</scope>
</reference>
<dbReference type="EMBL" id="KY629563">
    <property type="protein sequence ID" value="ARK07477.1"/>
    <property type="molecule type" value="Genomic_DNA"/>
</dbReference>
<name>A0A1W6DWT5_9CAUD</name>
<dbReference type="Proteomes" id="UP000223906">
    <property type="component" value="Segment"/>
</dbReference>
<evidence type="ECO:0000313" key="1">
    <source>
        <dbReference type="EMBL" id="ARK07477.1"/>
    </source>
</evidence>
<organism evidence="1 2">
    <name type="scientific">Sphingobium phage Lacusarx</name>
    <dbReference type="NCBI Taxonomy" id="1980139"/>
    <lineage>
        <taxon>Viruses</taxon>
        <taxon>Duplodnaviria</taxon>
        <taxon>Heunggongvirae</taxon>
        <taxon>Uroviricota</taxon>
        <taxon>Caudoviricetes</taxon>
        <taxon>Lacusarxvirus</taxon>
        <taxon>Lacusarxvirus lacusarx</taxon>
    </lineage>
</organism>
<accession>A0A1W6DWT5</accession>